<dbReference type="AlphaFoldDB" id="A0A0A0HUR3"/>
<dbReference type="GeneID" id="22587520"/>
<organism evidence="1 2">
    <name type="scientific">Paracoccidioides brasiliensis (strain Pb18)</name>
    <dbReference type="NCBI Taxonomy" id="502780"/>
    <lineage>
        <taxon>Eukaryota</taxon>
        <taxon>Fungi</taxon>
        <taxon>Dikarya</taxon>
        <taxon>Ascomycota</taxon>
        <taxon>Pezizomycotina</taxon>
        <taxon>Eurotiomycetes</taxon>
        <taxon>Eurotiomycetidae</taxon>
        <taxon>Onygenales</taxon>
        <taxon>Ajellomycetaceae</taxon>
        <taxon>Paracoccidioides</taxon>
    </lineage>
</organism>
<name>A0A0A0HUR3_PARBD</name>
<protein>
    <submittedName>
        <fullName evidence="1">Uncharacterized protein</fullName>
    </submittedName>
</protein>
<dbReference type="InParanoid" id="A0A0A0HUR3"/>
<accession>A0A0A0HUR3</accession>
<proteinExistence type="predicted"/>
<evidence type="ECO:0000313" key="2">
    <source>
        <dbReference type="Proteomes" id="UP000001628"/>
    </source>
</evidence>
<keyword evidence="2" id="KW-1185">Reference proteome</keyword>
<dbReference type="KEGG" id="pbn:PADG_11623"/>
<evidence type="ECO:0000313" key="1">
    <source>
        <dbReference type="EMBL" id="KGM92093.1"/>
    </source>
</evidence>
<dbReference type="Proteomes" id="UP000001628">
    <property type="component" value="Unassembled WGS sequence"/>
</dbReference>
<reference evidence="1 2" key="1">
    <citation type="journal article" date="2011" name="PLoS Genet.">
        <title>Comparative genomic analysis of human fungal pathogens causing paracoccidioidomycosis.</title>
        <authorList>
            <person name="Desjardins C.A."/>
            <person name="Champion M.D."/>
            <person name="Holder J.W."/>
            <person name="Muszewska A."/>
            <person name="Goldberg J."/>
            <person name="Bailao A.M."/>
            <person name="Brigido M.M."/>
            <person name="Ferreira M.E."/>
            <person name="Garcia A.M."/>
            <person name="Grynberg M."/>
            <person name="Gujja S."/>
            <person name="Heiman D.I."/>
            <person name="Henn M.R."/>
            <person name="Kodira C.D."/>
            <person name="Leon-Narvaez H."/>
            <person name="Longo L.V."/>
            <person name="Ma L.J."/>
            <person name="Malavazi I."/>
            <person name="Matsuo A.L."/>
            <person name="Morais F.V."/>
            <person name="Pereira M."/>
            <person name="Rodriguez-Brito S."/>
            <person name="Sakthikumar S."/>
            <person name="Salem-Izacc S.M."/>
            <person name="Sykes S.M."/>
            <person name="Teixeira M.M."/>
            <person name="Vallejo M.C."/>
            <person name="Walter M.E."/>
            <person name="Yandava C."/>
            <person name="Young S."/>
            <person name="Zeng Q."/>
            <person name="Zucker J."/>
            <person name="Felipe M.S."/>
            <person name="Goldman G.H."/>
            <person name="Haas B.J."/>
            <person name="McEwen J.G."/>
            <person name="Nino-Vega G."/>
            <person name="Puccia R."/>
            <person name="San-Blas G."/>
            <person name="Soares C.M."/>
            <person name="Birren B.W."/>
            <person name="Cuomo C.A."/>
        </authorList>
    </citation>
    <scope>NUCLEOTIDE SEQUENCE [LARGE SCALE GENOMIC DNA]</scope>
    <source>
        <strain evidence="1 2">Pb18</strain>
    </source>
</reference>
<gene>
    <name evidence="1" type="ORF">PADG_11623</name>
</gene>
<dbReference type="EMBL" id="KN275960">
    <property type="protein sequence ID" value="KGM92093.1"/>
    <property type="molecule type" value="Genomic_DNA"/>
</dbReference>
<dbReference type="VEuPathDB" id="FungiDB:PADG_11623"/>
<sequence length="63" mass="6861">MKVKNLDPLNAGAEIGYDADVQPAEKGTIKPDKTLRGVKGNSSRTLVGAVFLKPEKPQSIRRR</sequence>
<dbReference type="RefSeq" id="XP_010759859.1">
    <property type="nucleotide sequence ID" value="XM_010761557.1"/>
</dbReference>
<dbReference type="HOGENOM" id="CLU_2886424_0_0_1"/>